<evidence type="ECO:0000313" key="2">
    <source>
        <dbReference type="EMBL" id="AHH45531.1"/>
    </source>
</evidence>
<dbReference type="PATRIC" id="fig|743966.3.peg.532"/>
<name>W5UTV8_9BACT</name>
<gene>
    <name evidence="2" type="ORF">MYB_02648</name>
</gene>
<organism evidence="2 3">
    <name type="scientific">Mesomycoplasma bovoculi M165/69</name>
    <dbReference type="NCBI Taxonomy" id="743966"/>
    <lineage>
        <taxon>Bacteria</taxon>
        <taxon>Bacillati</taxon>
        <taxon>Mycoplasmatota</taxon>
        <taxon>Mycoplasmoidales</taxon>
        <taxon>Metamycoplasmataceae</taxon>
        <taxon>Mesomycoplasma</taxon>
    </lineage>
</organism>
<proteinExistence type="predicted"/>
<keyword evidence="1" id="KW-0812">Transmembrane</keyword>
<sequence length="54" mass="6025">MSLTRFFSKKNNTKLGLFVQYFLMALVVLVGLAFVGLTIYGIIVFFQGISVDGF</sequence>
<keyword evidence="1" id="KW-0472">Membrane</keyword>
<protein>
    <submittedName>
        <fullName evidence="2">Uncharacterized protein</fullName>
    </submittedName>
</protein>
<dbReference type="EMBL" id="CP007154">
    <property type="protein sequence ID" value="AHH45531.1"/>
    <property type="molecule type" value="Genomic_DNA"/>
</dbReference>
<accession>W5UTV8</accession>
<reference evidence="2 3" key="1">
    <citation type="journal article" date="2014" name="Genome Announc.">
        <title>Complete Genome Sequence of Mycoplasma bovoculi Strain M165/69T (ATCC 29104).</title>
        <authorList>
            <person name="Calcutt M.J."/>
            <person name="Foecking M.F."/>
        </authorList>
    </citation>
    <scope>NUCLEOTIDE SEQUENCE [LARGE SCALE GENOMIC DNA]</scope>
    <source>
        <strain evidence="2">M165/69</strain>
    </source>
</reference>
<feature type="transmembrane region" description="Helical" evidence="1">
    <location>
        <begin position="21"/>
        <end position="46"/>
    </location>
</feature>
<dbReference type="HOGENOM" id="CLU_3045528_0_0_14"/>
<evidence type="ECO:0000256" key="1">
    <source>
        <dbReference type="SAM" id="Phobius"/>
    </source>
</evidence>
<dbReference type="Proteomes" id="UP000019229">
    <property type="component" value="Chromosome"/>
</dbReference>
<evidence type="ECO:0000313" key="3">
    <source>
        <dbReference type="Proteomes" id="UP000019229"/>
    </source>
</evidence>
<dbReference type="AlphaFoldDB" id="W5UTV8"/>
<keyword evidence="1" id="KW-1133">Transmembrane helix</keyword>
<keyword evidence="3" id="KW-1185">Reference proteome</keyword>
<dbReference type="KEGG" id="mbc:MYB_02648"/>